<keyword evidence="2" id="KW-1185">Reference proteome</keyword>
<comment type="caution">
    <text evidence="1">The sequence shown here is derived from an EMBL/GenBank/DDBJ whole genome shotgun (WGS) entry which is preliminary data.</text>
</comment>
<dbReference type="Proteomes" id="UP001152607">
    <property type="component" value="Unassembled WGS sequence"/>
</dbReference>
<sequence length="67" mass="7715">MHHFPFTQEEPCQNKAHHVLDSDIHICKQNTLDNFNRAIPKFGVGVYADASLEHLPKTLYLFVPKVI</sequence>
<protein>
    <submittedName>
        <fullName evidence="1">Uncharacterized protein</fullName>
    </submittedName>
</protein>
<name>A0A9W4XKW2_9PLEO</name>
<evidence type="ECO:0000313" key="1">
    <source>
        <dbReference type="EMBL" id="CAI6335704.1"/>
    </source>
</evidence>
<organism evidence="1 2">
    <name type="scientific">Periconia digitata</name>
    <dbReference type="NCBI Taxonomy" id="1303443"/>
    <lineage>
        <taxon>Eukaryota</taxon>
        <taxon>Fungi</taxon>
        <taxon>Dikarya</taxon>
        <taxon>Ascomycota</taxon>
        <taxon>Pezizomycotina</taxon>
        <taxon>Dothideomycetes</taxon>
        <taxon>Pleosporomycetidae</taxon>
        <taxon>Pleosporales</taxon>
        <taxon>Massarineae</taxon>
        <taxon>Periconiaceae</taxon>
        <taxon>Periconia</taxon>
    </lineage>
</organism>
<proteinExistence type="predicted"/>
<evidence type="ECO:0000313" key="2">
    <source>
        <dbReference type="Proteomes" id="UP001152607"/>
    </source>
</evidence>
<dbReference type="AlphaFoldDB" id="A0A9W4XKW2"/>
<gene>
    <name evidence="1" type="ORF">PDIGIT_LOCUS8789</name>
</gene>
<dbReference type="EMBL" id="CAOQHR010000006">
    <property type="protein sequence ID" value="CAI6335704.1"/>
    <property type="molecule type" value="Genomic_DNA"/>
</dbReference>
<accession>A0A9W4XKW2</accession>
<reference evidence="1" key="1">
    <citation type="submission" date="2023-01" db="EMBL/GenBank/DDBJ databases">
        <authorList>
            <person name="Van Ghelder C."/>
            <person name="Rancurel C."/>
        </authorList>
    </citation>
    <scope>NUCLEOTIDE SEQUENCE</scope>
    <source>
        <strain evidence="1">CNCM I-4278</strain>
    </source>
</reference>